<gene>
    <name evidence="2" type="ORF">KY084_12395</name>
</gene>
<reference evidence="2 3" key="1">
    <citation type="submission" date="2021-07" db="EMBL/GenBank/DDBJ databases">
        <title>Stakelama flava sp. nov., a novel endophytic bacterium isolated from branch of Kandelia candel.</title>
        <authorList>
            <person name="Tuo L."/>
        </authorList>
    </citation>
    <scope>NUCLEOTIDE SEQUENCE [LARGE SCALE GENOMIC DNA]</scope>
    <source>
        <strain evidence="2 3">CBK3Z-3</strain>
    </source>
</reference>
<sequence length="180" mass="19190">MSDEMKSGIEALRDKAWAAVQASEPYGIFAALDAAVVAAGGASALNDRTKRTISASLGELVVGYANSPTKRKVSQGDAAFIALSKIGEPLPVGKLMEAATNEGATIGGSDPLANFRSTISKDHRFRSIMQNNMYFWWFADKDLPPKWYDPEPDDFDSLYGSGSSESSGQEGGDRRGASTT</sequence>
<feature type="region of interest" description="Disordered" evidence="1">
    <location>
        <begin position="149"/>
        <end position="180"/>
    </location>
</feature>
<comment type="caution">
    <text evidence="2">The sequence shown here is derived from an EMBL/GenBank/DDBJ whole genome shotgun (WGS) entry which is preliminary data.</text>
</comment>
<dbReference type="RefSeq" id="WP_219238794.1">
    <property type="nucleotide sequence ID" value="NZ_JAHWZX010000012.1"/>
</dbReference>
<keyword evidence="3" id="KW-1185">Reference proteome</keyword>
<feature type="compositionally biased region" description="Basic and acidic residues" evidence="1">
    <location>
        <begin position="171"/>
        <end position="180"/>
    </location>
</feature>
<dbReference type="EMBL" id="JAHWZX010000012">
    <property type="protein sequence ID" value="MBW4331669.1"/>
    <property type="molecule type" value="Genomic_DNA"/>
</dbReference>
<name>A0ABS6XP68_9SPHN</name>
<protein>
    <submittedName>
        <fullName evidence="2">Uncharacterized protein</fullName>
    </submittedName>
</protein>
<evidence type="ECO:0000256" key="1">
    <source>
        <dbReference type="SAM" id="MobiDB-lite"/>
    </source>
</evidence>
<proteinExistence type="predicted"/>
<evidence type="ECO:0000313" key="3">
    <source>
        <dbReference type="Proteomes" id="UP001197214"/>
    </source>
</evidence>
<evidence type="ECO:0000313" key="2">
    <source>
        <dbReference type="EMBL" id="MBW4331669.1"/>
    </source>
</evidence>
<dbReference type="Proteomes" id="UP001197214">
    <property type="component" value="Unassembled WGS sequence"/>
</dbReference>
<organism evidence="2 3">
    <name type="scientific">Stakelama flava</name>
    <dbReference type="NCBI Taxonomy" id="2860338"/>
    <lineage>
        <taxon>Bacteria</taxon>
        <taxon>Pseudomonadati</taxon>
        <taxon>Pseudomonadota</taxon>
        <taxon>Alphaproteobacteria</taxon>
        <taxon>Sphingomonadales</taxon>
        <taxon>Sphingomonadaceae</taxon>
        <taxon>Stakelama</taxon>
    </lineage>
</organism>
<accession>A0ABS6XP68</accession>